<feature type="transmembrane region" description="Helical" evidence="1">
    <location>
        <begin position="6"/>
        <end position="30"/>
    </location>
</feature>
<name>N8XGU6_ACIBZ</name>
<protein>
    <submittedName>
        <fullName evidence="2">Uncharacterized protein</fullName>
    </submittedName>
</protein>
<evidence type="ECO:0000256" key="1">
    <source>
        <dbReference type="SAM" id="Phobius"/>
    </source>
</evidence>
<dbReference type="EMBL" id="APPK01000007">
    <property type="protein sequence ID" value="ENV23757.1"/>
    <property type="molecule type" value="Genomic_DNA"/>
</dbReference>
<proteinExistence type="predicted"/>
<evidence type="ECO:0000313" key="3">
    <source>
        <dbReference type="Proteomes" id="UP000013270"/>
    </source>
</evidence>
<accession>N8XGU6</accession>
<keyword evidence="1" id="KW-0472">Membrane</keyword>
<gene>
    <name evidence="2" type="ORF">F963_00213</name>
</gene>
<keyword evidence="1" id="KW-1133">Transmembrane helix</keyword>
<reference evidence="2 3" key="1">
    <citation type="submission" date="2013-02" db="EMBL/GenBank/DDBJ databases">
        <title>The Genome Sequence of Acinetobacter bereziniae NIPH 3.</title>
        <authorList>
            <consortium name="The Broad Institute Genome Sequencing Platform"/>
            <consortium name="The Broad Institute Genome Sequencing Center for Infectious Disease"/>
            <person name="Cerqueira G."/>
            <person name="Feldgarden M."/>
            <person name="Courvalin P."/>
            <person name="Perichon B."/>
            <person name="Grillot-Courvalin C."/>
            <person name="Clermont D."/>
            <person name="Rocha E."/>
            <person name="Yoon E.-J."/>
            <person name="Nemec A."/>
            <person name="Walker B."/>
            <person name="Young S.K."/>
            <person name="Zeng Q."/>
            <person name="Gargeya S."/>
            <person name="Fitzgerald M."/>
            <person name="Haas B."/>
            <person name="Abouelleil A."/>
            <person name="Alvarado L."/>
            <person name="Arachchi H.M."/>
            <person name="Berlin A.M."/>
            <person name="Chapman S.B."/>
            <person name="Dewar J."/>
            <person name="Goldberg J."/>
            <person name="Griggs A."/>
            <person name="Gujja S."/>
            <person name="Hansen M."/>
            <person name="Howarth C."/>
            <person name="Imamovic A."/>
            <person name="Larimer J."/>
            <person name="McCowan C."/>
            <person name="Murphy C."/>
            <person name="Neiman D."/>
            <person name="Pearson M."/>
            <person name="Priest M."/>
            <person name="Roberts A."/>
            <person name="Saif S."/>
            <person name="Shea T."/>
            <person name="Sisk P."/>
            <person name="Sykes S."/>
            <person name="Wortman J."/>
            <person name="Nusbaum C."/>
            <person name="Birren B."/>
        </authorList>
    </citation>
    <scope>NUCLEOTIDE SEQUENCE [LARGE SCALE GENOMIC DNA]</scope>
    <source>
        <strain evidence="2 3">NIPH 3</strain>
    </source>
</reference>
<dbReference type="Proteomes" id="UP000013270">
    <property type="component" value="Unassembled WGS sequence"/>
</dbReference>
<keyword evidence="1" id="KW-0812">Transmembrane</keyword>
<dbReference type="AlphaFoldDB" id="N8XGU6"/>
<dbReference type="HOGENOM" id="CLU_1623590_0_0_6"/>
<comment type="caution">
    <text evidence="2">The sequence shown here is derived from an EMBL/GenBank/DDBJ whole genome shotgun (WGS) entry which is preliminary data.</text>
</comment>
<sequence length="163" mass="18191">MDICSWDWGAIGSIAGAIATFTGAGVALFISWQWKHQKASEVIANEAKKFIVNLSILQSLQSEIHKIIYESNGYNGANKEIDNFKETHKLLNDSAVMLGESLKDTAISHYSTTVMAQAIIFEKDIDKYKNGEISLDKIRLIDPNDAKIITDIYIGYALYKKTI</sequence>
<dbReference type="RefSeq" id="WP_004827230.1">
    <property type="nucleotide sequence ID" value="NZ_KB849463.1"/>
</dbReference>
<evidence type="ECO:0000313" key="2">
    <source>
        <dbReference type="EMBL" id="ENV23757.1"/>
    </source>
</evidence>
<organism evidence="2 3">
    <name type="scientific">Acinetobacter bereziniae NIPH 3</name>
    <dbReference type="NCBI Taxonomy" id="1217651"/>
    <lineage>
        <taxon>Bacteria</taxon>
        <taxon>Pseudomonadati</taxon>
        <taxon>Pseudomonadota</taxon>
        <taxon>Gammaproteobacteria</taxon>
        <taxon>Moraxellales</taxon>
        <taxon>Moraxellaceae</taxon>
        <taxon>Acinetobacter</taxon>
    </lineage>
</organism>